<dbReference type="SUPFAM" id="SSF69618">
    <property type="entry name" value="HemD-like"/>
    <property type="match status" value="1"/>
</dbReference>
<comment type="caution">
    <text evidence="2">The sequence shown here is derived from an EMBL/GenBank/DDBJ whole genome shotgun (WGS) entry which is preliminary data.</text>
</comment>
<evidence type="ECO:0000313" key="3">
    <source>
        <dbReference type="Proteomes" id="UP000289738"/>
    </source>
</evidence>
<name>A0A445DY34_ARAHY</name>
<dbReference type="SMR" id="A0A445DY34"/>
<dbReference type="Gramene" id="arahy.Tifrunner.gnm2.ann2.Ah03g232000.1">
    <property type="protein sequence ID" value="arahy.Tifrunner.gnm2.ann2.Ah03g232000.1-CDS-1"/>
    <property type="gene ID" value="arahy.Tifrunner.gnm2.ann2.Ah03g232000"/>
</dbReference>
<dbReference type="Proteomes" id="UP000289738">
    <property type="component" value="Chromosome A03"/>
</dbReference>
<dbReference type="CDD" id="cd06578">
    <property type="entry name" value="HemD"/>
    <property type="match status" value="1"/>
</dbReference>
<dbReference type="EMBL" id="SDMP01000003">
    <property type="protein sequence ID" value="RYR68108.1"/>
    <property type="molecule type" value="Genomic_DNA"/>
</dbReference>
<dbReference type="PANTHER" id="PTHR38020:SF1">
    <property type="entry name" value="UROPORPHYRINOGEN-III SYNTHASE"/>
    <property type="match status" value="1"/>
</dbReference>
<dbReference type="Pfam" id="PF02602">
    <property type="entry name" value="HEM4"/>
    <property type="match status" value="1"/>
</dbReference>
<evidence type="ECO:0000313" key="2">
    <source>
        <dbReference type="EMBL" id="RYR68108.1"/>
    </source>
</evidence>
<organism evidence="2 3">
    <name type="scientific">Arachis hypogaea</name>
    <name type="common">Peanut</name>
    <dbReference type="NCBI Taxonomy" id="3818"/>
    <lineage>
        <taxon>Eukaryota</taxon>
        <taxon>Viridiplantae</taxon>
        <taxon>Streptophyta</taxon>
        <taxon>Embryophyta</taxon>
        <taxon>Tracheophyta</taxon>
        <taxon>Spermatophyta</taxon>
        <taxon>Magnoliopsida</taxon>
        <taxon>eudicotyledons</taxon>
        <taxon>Gunneridae</taxon>
        <taxon>Pentapetalae</taxon>
        <taxon>rosids</taxon>
        <taxon>fabids</taxon>
        <taxon>Fabales</taxon>
        <taxon>Fabaceae</taxon>
        <taxon>Papilionoideae</taxon>
        <taxon>50 kb inversion clade</taxon>
        <taxon>dalbergioids sensu lato</taxon>
        <taxon>Dalbergieae</taxon>
        <taxon>Pterocarpus clade</taxon>
        <taxon>Arachis</taxon>
    </lineage>
</organism>
<keyword evidence="3" id="KW-1185">Reference proteome</keyword>
<evidence type="ECO:0000259" key="1">
    <source>
        <dbReference type="Pfam" id="PF02602"/>
    </source>
</evidence>
<dbReference type="InterPro" id="IPR036108">
    <property type="entry name" value="4pyrrol_syn_uPrphyn_synt_sf"/>
</dbReference>
<feature type="domain" description="Tetrapyrrole biosynthesis uroporphyrinogen III synthase" evidence="1">
    <location>
        <begin position="31"/>
        <end position="275"/>
    </location>
</feature>
<dbReference type="GO" id="GO:0006782">
    <property type="term" value="P:protoporphyrinogen IX biosynthetic process"/>
    <property type="evidence" value="ECO:0007669"/>
    <property type="project" value="UniProtKB-UniPathway"/>
</dbReference>
<dbReference type="UniPathway" id="UPA00251">
    <property type="reaction ID" value="UER00320"/>
</dbReference>
<dbReference type="STRING" id="3818.A0A445DY34"/>
<accession>A0A445DY34</accession>
<dbReference type="AlphaFoldDB" id="A0A445DY34"/>
<proteinExistence type="predicted"/>
<reference evidence="2 3" key="1">
    <citation type="submission" date="2019-01" db="EMBL/GenBank/DDBJ databases">
        <title>Sequencing of cultivated peanut Arachis hypogaea provides insights into genome evolution and oil improvement.</title>
        <authorList>
            <person name="Chen X."/>
        </authorList>
    </citation>
    <scope>NUCLEOTIDE SEQUENCE [LARGE SCALE GENOMIC DNA]</scope>
    <source>
        <strain evidence="3">cv. Fuhuasheng</strain>
        <tissue evidence="2">Leaves</tissue>
    </source>
</reference>
<dbReference type="PANTHER" id="PTHR38020">
    <property type="entry name" value="UROPORPHYRINOGEN-III SYNTHASE"/>
    <property type="match status" value="1"/>
</dbReference>
<gene>
    <name evidence="2" type="ORF">Ahy_A03g014579</name>
</gene>
<dbReference type="GO" id="GO:0004852">
    <property type="term" value="F:uroporphyrinogen-III synthase activity"/>
    <property type="evidence" value="ECO:0007669"/>
    <property type="project" value="InterPro"/>
</dbReference>
<dbReference type="Gene3D" id="3.40.50.10090">
    <property type="match status" value="1"/>
</dbReference>
<dbReference type="InterPro" id="IPR003754">
    <property type="entry name" value="4pyrrol_synth_uPrphyn_synth"/>
</dbReference>
<protein>
    <recommendedName>
        <fullName evidence="1">Tetrapyrrole biosynthesis uroporphyrinogen III synthase domain-containing protein</fullName>
    </recommendedName>
</protein>
<sequence>MSITTAFTCTSAGTSENPIVAFTTPPNYAERLSHLLTVNAYSPLWCPTLSIQPTPSSFAPYLSSHSLQPFSAIAFTSRTAIQAFHTAAAALRIPPLSHSGHPFIVAALGKDTDLIDAEFLSRICSNSERIRVLVPPTATPSGLAAVLGPGGGRRVLCPVPLVVGLEEPPVVPAFLQELRDFGWAPARVEAYETRWAGPRCAEGIVKGSEDEGMDAVVFTSSAEVEGLLKSLREFGLNFEEVRRRCPGLVVAAHGPVTAAGAERLGVKVDVVSSEFGSFDGIIDVLNASLQRLRI</sequence>